<dbReference type="Proteomes" id="UP000267029">
    <property type="component" value="Unassembled WGS sequence"/>
</dbReference>
<dbReference type="InterPro" id="IPR035915">
    <property type="entry name" value="Plakin_repeat_sf"/>
</dbReference>
<name>A0A0R3U2X7_MESCO</name>
<dbReference type="OrthoDB" id="6266704at2759"/>
<organism evidence="2 3">
    <name type="scientific">Mesocestoides corti</name>
    <name type="common">Flatworm</name>
    <dbReference type="NCBI Taxonomy" id="53468"/>
    <lineage>
        <taxon>Eukaryota</taxon>
        <taxon>Metazoa</taxon>
        <taxon>Spiralia</taxon>
        <taxon>Lophotrochozoa</taxon>
        <taxon>Platyhelminthes</taxon>
        <taxon>Cestoda</taxon>
        <taxon>Eucestoda</taxon>
        <taxon>Cyclophyllidea</taxon>
        <taxon>Mesocestoididae</taxon>
        <taxon>Mesocestoides</taxon>
    </lineage>
</organism>
<dbReference type="EMBL" id="UXSR01000089">
    <property type="protein sequence ID" value="VDD74864.1"/>
    <property type="molecule type" value="Genomic_DNA"/>
</dbReference>
<dbReference type="SMART" id="SM00250">
    <property type="entry name" value="PLEC"/>
    <property type="match status" value="3"/>
</dbReference>
<dbReference type="Gene3D" id="3.90.1290.10">
    <property type="entry name" value="Plakin repeat"/>
    <property type="match status" value="1"/>
</dbReference>
<sequence>MDLDALRMEVTASTPQAFSTRRSLNENNDWDCVDAATCFYNAICADQVKFQKWLSEIDSRFPFRSTTEISEEDRSSFAEVLCNFESDQGVINNHEIVKILETESGNALVIGRGYITDKHGGPDFGLYTALKASIERHHRLSDALDRTCESCRIKPPVKSEPAISKISHQVRTWIPMIYLQPFNLKTRLLKQAAITRNFVLSVWDSYVKEAGQAIVDLFYTMFARWNRDKVDADYATVSADIRTSLQAFFKSLEESLTDDWECGMHYDLILKQLRLLQSNDNFVQDTSQTETNDLNSKDSLNDASIPSPPPPFGRGAPSCQEEPCVVKKTPAKLVKQYDSEPCIIEATGELQQQAHAGRYKSVDLSLKGIDKCSRFRARSFGQGSKSLPRTAYPLSVMRSPPMNVSSISSAFKTRNYQIGYVIIMRPSFRERITTVLDTRRRKRVSIHVAIERGVAGFEGGDADERHLSEEEQKQAFFVYDTALGKKLNYLEAIKAGIIHYDSSAKESIVFDEYAKSEWRGVKSIYHPLVYRVEQVREVVERDGKLIRQKHKFMSFEKAVTLGIIDKKTAEFVIHTNGEEVQRLPFVKALAYGLVKVVVLRHCLIEKLPRENCIFA</sequence>
<proteinExistence type="predicted"/>
<protein>
    <submittedName>
        <fullName evidence="2">Uncharacterized protein</fullName>
    </submittedName>
</protein>
<reference evidence="2 3" key="1">
    <citation type="submission" date="2018-10" db="EMBL/GenBank/DDBJ databases">
        <authorList>
            <consortium name="Pathogen Informatics"/>
        </authorList>
    </citation>
    <scope>NUCLEOTIDE SEQUENCE [LARGE SCALE GENOMIC DNA]</scope>
</reference>
<feature type="region of interest" description="Disordered" evidence="1">
    <location>
        <begin position="286"/>
        <end position="320"/>
    </location>
</feature>
<dbReference type="GO" id="GO:0005856">
    <property type="term" value="C:cytoskeleton"/>
    <property type="evidence" value="ECO:0007669"/>
    <property type="project" value="InterPro"/>
</dbReference>
<evidence type="ECO:0000256" key="1">
    <source>
        <dbReference type="SAM" id="MobiDB-lite"/>
    </source>
</evidence>
<dbReference type="AlphaFoldDB" id="A0A0R3U2X7"/>
<gene>
    <name evidence="2" type="ORF">MCOS_LOCUS867</name>
</gene>
<dbReference type="InterPro" id="IPR001101">
    <property type="entry name" value="Plectin_repeat"/>
</dbReference>
<keyword evidence="3" id="KW-1185">Reference proteome</keyword>
<accession>A0A0R3U2X7</accession>
<evidence type="ECO:0000313" key="2">
    <source>
        <dbReference type="EMBL" id="VDD74864.1"/>
    </source>
</evidence>
<evidence type="ECO:0000313" key="3">
    <source>
        <dbReference type="Proteomes" id="UP000267029"/>
    </source>
</evidence>
<dbReference type="SUPFAM" id="SSF75399">
    <property type="entry name" value="Plakin repeat"/>
    <property type="match status" value="1"/>
</dbReference>